<evidence type="ECO:0000313" key="10">
    <source>
        <dbReference type="EMBL" id="CAB4324510.1"/>
    </source>
</evidence>
<comment type="subcellular location">
    <subcellularLocation>
        <location evidence="1">Membrane</location>
        <topology evidence="1">Multi-pass membrane protein</topology>
    </subcellularLocation>
</comment>
<evidence type="ECO:0000259" key="9">
    <source>
        <dbReference type="Pfam" id="PF00909"/>
    </source>
</evidence>
<gene>
    <name evidence="10" type="ORF">UFOPK1392_02284</name>
</gene>
<dbReference type="PANTHER" id="PTHR43029">
    <property type="entry name" value="AMMONIUM TRANSPORTER MEP2"/>
    <property type="match status" value="1"/>
</dbReference>
<keyword evidence="3" id="KW-0813">Transport</keyword>
<name>A0A6J5YEF2_9ZZZZ</name>
<dbReference type="Pfam" id="PF00909">
    <property type="entry name" value="Ammonium_transp"/>
    <property type="match status" value="1"/>
</dbReference>
<dbReference type="EMBL" id="CAEMXZ010000160">
    <property type="protein sequence ID" value="CAB4324510.1"/>
    <property type="molecule type" value="Genomic_DNA"/>
</dbReference>
<dbReference type="SUPFAM" id="SSF111352">
    <property type="entry name" value="Ammonium transporter"/>
    <property type="match status" value="1"/>
</dbReference>
<comment type="similarity">
    <text evidence="2">Belongs to the ammonia transporter channel (TC 1.A.11.2) family.</text>
</comment>
<dbReference type="InterPro" id="IPR029020">
    <property type="entry name" value="Ammonium/urea_transptr"/>
</dbReference>
<protein>
    <submittedName>
        <fullName evidence="10">Unannotated protein</fullName>
    </submittedName>
</protein>
<proteinExistence type="inferred from homology"/>
<keyword evidence="4 8" id="KW-0812">Transmembrane</keyword>
<dbReference type="Gene3D" id="1.10.3430.10">
    <property type="entry name" value="Ammonium transporter AmtB like domains"/>
    <property type="match status" value="1"/>
</dbReference>
<accession>A0A6J5YEF2</accession>
<keyword evidence="7" id="KW-0924">Ammonia transport</keyword>
<dbReference type="InterPro" id="IPR024041">
    <property type="entry name" value="NH4_transpt_AmtB-like_dom"/>
</dbReference>
<feature type="transmembrane region" description="Helical" evidence="8">
    <location>
        <begin position="38"/>
        <end position="61"/>
    </location>
</feature>
<reference evidence="10" key="1">
    <citation type="submission" date="2020-05" db="EMBL/GenBank/DDBJ databases">
        <authorList>
            <person name="Chiriac C."/>
            <person name="Salcher M."/>
            <person name="Ghai R."/>
            <person name="Kavagutti S V."/>
        </authorList>
    </citation>
    <scope>NUCLEOTIDE SEQUENCE</scope>
</reference>
<keyword evidence="6 8" id="KW-0472">Membrane</keyword>
<feature type="domain" description="Ammonium transporter AmtB-like" evidence="9">
    <location>
        <begin position="2"/>
        <end position="91"/>
    </location>
</feature>
<evidence type="ECO:0000256" key="4">
    <source>
        <dbReference type="ARBA" id="ARBA00022692"/>
    </source>
</evidence>
<evidence type="ECO:0000256" key="2">
    <source>
        <dbReference type="ARBA" id="ARBA00005887"/>
    </source>
</evidence>
<evidence type="ECO:0000256" key="1">
    <source>
        <dbReference type="ARBA" id="ARBA00004141"/>
    </source>
</evidence>
<evidence type="ECO:0000256" key="6">
    <source>
        <dbReference type="ARBA" id="ARBA00023136"/>
    </source>
</evidence>
<dbReference type="PANTHER" id="PTHR43029:SF10">
    <property type="entry name" value="AMMONIUM TRANSPORTER MEP2"/>
    <property type="match status" value="1"/>
</dbReference>
<dbReference type="InterPro" id="IPR001905">
    <property type="entry name" value="Ammonium_transpt"/>
</dbReference>
<evidence type="ECO:0000256" key="5">
    <source>
        <dbReference type="ARBA" id="ARBA00022989"/>
    </source>
</evidence>
<keyword evidence="5 8" id="KW-1133">Transmembrane helix</keyword>
<sequence>MHLVGGIVGGLLLGFFADAKVNKLVTNEGVFLGGGFSLLWYQFVACAVTFAFSFVASFIIAKVIDKTIGLRVSEEDEAEGLDFSQHAETAYSFGSTGSMDRLN</sequence>
<evidence type="ECO:0000256" key="3">
    <source>
        <dbReference type="ARBA" id="ARBA00022448"/>
    </source>
</evidence>
<dbReference type="AlphaFoldDB" id="A0A6J5YEF2"/>
<dbReference type="GO" id="GO:0005886">
    <property type="term" value="C:plasma membrane"/>
    <property type="evidence" value="ECO:0007669"/>
    <property type="project" value="TreeGrafter"/>
</dbReference>
<evidence type="ECO:0000256" key="7">
    <source>
        <dbReference type="ARBA" id="ARBA00023177"/>
    </source>
</evidence>
<evidence type="ECO:0000256" key="8">
    <source>
        <dbReference type="SAM" id="Phobius"/>
    </source>
</evidence>
<organism evidence="10">
    <name type="scientific">freshwater metagenome</name>
    <dbReference type="NCBI Taxonomy" id="449393"/>
    <lineage>
        <taxon>unclassified sequences</taxon>
        <taxon>metagenomes</taxon>
        <taxon>ecological metagenomes</taxon>
    </lineage>
</organism>
<dbReference type="GO" id="GO:0008519">
    <property type="term" value="F:ammonium channel activity"/>
    <property type="evidence" value="ECO:0007669"/>
    <property type="project" value="InterPro"/>
</dbReference>